<evidence type="ECO:0000256" key="1">
    <source>
        <dbReference type="RuleBase" id="RU363044"/>
    </source>
</evidence>
<evidence type="ECO:0000259" key="2">
    <source>
        <dbReference type="Pfam" id="PF05970"/>
    </source>
</evidence>
<dbReference type="GO" id="GO:0006281">
    <property type="term" value="P:DNA repair"/>
    <property type="evidence" value="ECO:0007669"/>
    <property type="project" value="UniProtKB-KW"/>
</dbReference>
<gene>
    <name evidence="4" type="primary">LOC110281455</name>
</gene>
<dbReference type="SUPFAM" id="SSF52540">
    <property type="entry name" value="P-loop containing nucleoside triphosphate hydrolases"/>
    <property type="match status" value="1"/>
</dbReference>
<keyword evidence="1" id="KW-0378">Hydrolase</keyword>
<keyword evidence="1" id="KW-0233">DNA recombination</keyword>
<dbReference type="InterPro" id="IPR027417">
    <property type="entry name" value="P-loop_NTPase"/>
</dbReference>
<dbReference type="PANTHER" id="PTHR10492">
    <property type="match status" value="1"/>
</dbReference>
<dbReference type="Proteomes" id="UP000515211">
    <property type="component" value="Chromosome 5"/>
</dbReference>
<dbReference type="KEGG" id="adu:110281455"/>
<dbReference type="GO" id="GO:0000723">
    <property type="term" value="P:telomere maintenance"/>
    <property type="evidence" value="ECO:0007669"/>
    <property type="project" value="InterPro"/>
</dbReference>
<feature type="domain" description="DNA helicase Pif1-like DEAD-box helicase" evidence="2">
    <location>
        <begin position="272"/>
        <end position="424"/>
    </location>
</feature>
<proteinExistence type="inferred from homology"/>
<protein>
    <recommendedName>
        <fullName evidence="1">ATP-dependent DNA helicase</fullName>
        <ecNumber evidence="1">5.6.2.3</ecNumber>
    </recommendedName>
</protein>
<keyword evidence="1" id="KW-0547">Nucleotide-binding</keyword>
<reference evidence="4" key="2">
    <citation type="submission" date="2025-08" db="UniProtKB">
        <authorList>
            <consortium name="RefSeq"/>
        </authorList>
    </citation>
    <scope>IDENTIFICATION</scope>
    <source>
        <tissue evidence="4">Whole plant</tissue>
    </source>
</reference>
<sequence>MRLTFHLPGEQNIIFKDDDDLEEIVEEEEEKCTIFLAWMEANKKLEAGQTLTYGEFPNQFVYDRVSREWHPCKRGYSIGRLNYVPPGTCDIYYMRILLAVQRGCTTYEYIRTVNGIIYSNFQDACYSMGLLCDDREFIVAINEVAELASGHQLRKLFAILLISNSNSNPERVWNATWTLLANGILYERRKALKNQRLNMTHDELKNLCFIEIDEKILNSNARSLKDYQLMPYPEMSDVRLFQNKLIEKDLAYDTNELTHTNLYTKQKMTHEKRTTHSRFSIPITITDESTCNIKHDNLKAELLIQSSLIIWDEAPMLNKMCFEALDRTLRDLMSVTDQHKTHKPFGGKVVVLGGDFRQILPVIPKGSRHDILASVINSSHLWSFCKVLKLHTNMRLLMFSSDQDEGEMKRFANWILDVGNGNIVSIVGDESEVEIPNDLLITTTDDHLVDFAYPNCCKTCQITGIEKKYLSSNTICQADENEDVQQEWFTPEFLNDIMFETTQSQVDFEDRSRCNATLKHRPNFGFMQRDKINS</sequence>
<dbReference type="GeneID" id="110281455"/>
<evidence type="ECO:0000313" key="4">
    <source>
        <dbReference type="RefSeq" id="XP_020999381.2"/>
    </source>
</evidence>
<dbReference type="Pfam" id="PF05970">
    <property type="entry name" value="PIF1"/>
    <property type="match status" value="1"/>
</dbReference>
<evidence type="ECO:0000313" key="3">
    <source>
        <dbReference type="Proteomes" id="UP000515211"/>
    </source>
</evidence>
<dbReference type="InterPro" id="IPR010285">
    <property type="entry name" value="DNA_helicase_pif1-like_DEAD"/>
</dbReference>
<comment type="cofactor">
    <cofactor evidence="1">
        <name>Mg(2+)</name>
        <dbReference type="ChEBI" id="CHEBI:18420"/>
    </cofactor>
</comment>
<dbReference type="EC" id="5.6.2.3" evidence="1"/>
<organism evidence="3 4">
    <name type="scientific">Arachis duranensis</name>
    <name type="common">Wild peanut</name>
    <dbReference type="NCBI Taxonomy" id="130453"/>
    <lineage>
        <taxon>Eukaryota</taxon>
        <taxon>Viridiplantae</taxon>
        <taxon>Streptophyta</taxon>
        <taxon>Embryophyta</taxon>
        <taxon>Tracheophyta</taxon>
        <taxon>Spermatophyta</taxon>
        <taxon>Magnoliopsida</taxon>
        <taxon>eudicotyledons</taxon>
        <taxon>Gunneridae</taxon>
        <taxon>Pentapetalae</taxon>
        <taxon>rosids</taxon>
        <taxon>fabids</taxon>
        <taxon>Fabales</taxon>
        <taxon>Fabaceae</taxon>
        <taxon>Papilionoideae</taxon>
        <taxon>50 kb inversion clade</taxon>
        <taxon>dalbergioids sensu lato</taxon>
        <taxon>Dalbergieae</taxon>
        <taxon>Pterocarpus clade</taxon>
        <taxon>Arachis</taxon>
    </lineage>
</organism>
<dbReference type="GO" id="GO:0006310">
    <property type="term" value="P:DNA recombination"/>
    <property type="evidence" value="ECO:0007669"/>
    <property type="project" value="UniProtKB-KW"/>
</dbReference>
<comment type="catalytic activity">
    <reaction evidence="1">
        <text>ATP + H2O = ADP + phosphate + H(+)</text>
        <dbReference type="Rhea" id="RHEA:13065"/>
        <dbReference type="ChEBI" id="CHEBI:15377"/>
        <dbReference type="ChEBI" id="CHEBI:15378"/>
        <dbReference type="ChEBI" id="CHEBI:30616"/>
        <dbReference type="ChEBI" id="CHEBI:43474"/>
        <dbReference type="ChEBI" id="CHEBI:456216"/>
        <dbReference type="EC" id="5.6.2.3"/>
    </reaction>
</comment>
<dbReference type="GO" id="GO:0043139">
    <property type="term" value="F:5'-3' DNA helicase activity"/>
    <property type="evidence" value="ECO:0007669"/>
    <property type="project" value="UniProtKB-EC"/>
</dbReference>
<keyword evidence="1" id="KW-0347">Helicase</keyword>
<comment type="similarity">
    <text evidence="1">Belongs to the helicase family.</text>
</comment>
<dbReference type="GO" id="GO:0005524">
    <property type="term" value="F:ATP binding"/>
    <property type="evidence" value="ECO:0007669"/>
    <property type="project" value="UniProtKB-KW"/>
</dbReference>
<dbReference type="AlphaFoldDB" id="A0A6P5NTY1"/>
<keyword evidence="1" id="KW-0234">DNA repair</keyword>
<keyword evidence="3" id="KW-1185">Reference proteome</keyword>
<dbReference type="RefSeq" id="XP_020999381.2">
    <property type="nucleotide sequence ID" value="XM_021143722.2"/>
</dbReference>
<reference evidence="3" key="1">
    <citation type="journal article" date="2016" name="Nat. Genet.">
        <title>The genome sequences of Arachis duranensis and Arachis ipaensis, the diploid ancestors of cultivated peanut.</title>
        <authorList>
            <person name="Bertioli D.J."/>
            <person name="Cannon S.B."/>
            <person name="Froenicke L."/>
            <person name="Huang G."/>
            <person name="Farmer A.D."/>
            <person name="Cannon E.K."/>
            <person name="Liu X."/>
            <person name="Gao D."/>
            <person name="Clevenger J."/>
            <person name="Dash S."/>
            <person name="Ren L."/>
            <person name="Moretzsohn M.C."/>
            <person name="Shirasawa K."/>
            <person name="Huang W."/>
            <person name="Vidigal B."/>
            <person name="Abernathy B."/>
            <person name="Chu Y."/>
            <person name="Niederhuth C.E."/>
            <person name="Umale P."/>
            <person name="Araujo A.C."/>
            <person name="Kozik A."/>
            <person name="Kim K.D."/>
            <person name="Burow M.D."/>
            <person name="Varshney R.K."/>
            <person name="Wang X."/>
            <person name="Zhang X."/>
            <person name="Barkley N."/>
            <person name="Guimaraes P.M."/>
            <person name="Isobe S."/>
            <person name="Guo B."/>
            <person name="Liao B."/>
            <person name="Stalker H.T."/>
            <person name="Schmitz R.J."/>
            <person name="Scheffler B.E."/>
            <person name="Leal-Bertioli S.C."/>
            <person name="Xun X."/>
            <person name="Jackson S.A."/>
            <person name="Michelmore R."/>
            <person name="Ozias-Akins P."/>
        </authorList>
    </citation>
    <scope>NUCLEOTIDE SEQUENCE [LARGE SCALE GENOMIC DNA]</scope>
    <source>
        <strain evidence="3">cv. V14167</strain>
    </source>
</reference>
<accession>A0A6P5NTY1</accession>
<name>A0A6P5NTY1_ARADU</name>
<keyword evidence="1" id="KW-0227">DNA damage</keyword>
<dbReference type="PANTHER" id="PTHR10492:SF101">
    <property type="entry name" value="ATP-DEPENDENT DNA HELICASE"/>
    <property type="match status" value="1"/>
</dbReference>
<dbReference type="Gene3D" id="3.40.50.300">
    <property type="entry name" value="P-loop containing nucleotide triphosphate hydrolases"/>
    <property type="match status" value="1"/>
</dbReference>
<dbReference type="GO" id="GO:0016787">
    <property type="term" value="F:hydrolase activity"/>
    <property type="evidence" value="ECO:0007669"/>
    <property type="project" value="UniProtKB-KW"/>
</dbReference>
<keyword evidence="1" id="KW-0067">ATP-binding</keyword>